<dbReference type="Gene3D" id="3.20.20.60">
    <property type="entry name" value="Phosphoenolpyruvate-binding domains"/>
    <property type="match status" value="1"/>
</dbReference>
<dbReference type="Pfam" id="PF13714">
    <property type="entry name" value="PEP_mutase"/>
    <property type="match status" value="1"/>
</dbReference>
<comment type="caution">
    <text evidence="1">The sequence shown here is derived from an EMBL/GenBank/DDBJ whole genome shotgun (WGS) entry which is preliminary data.</text>
</comment>
<dbReference type="InterPro" id="IPR015813">
    <property type="entry name" value="Pyrv/PenolPyrv_kinase-like_dom"/>
</dbReference>
<accession>A0A2V4ANN6</accession>
<dbReference type="AlphaFoldDB" id="A0A2V4ANN6"/>
<protein>
    <submittedName>
        <fullName evidence="1">Carboxyvinyl-carboxyphosphonate phosphorylmutase</fullName>
    </submittedName>
</protein>
<dbReference type="SUPFAM" id="SSF51621">
    <property type="entry name" value="Phosphoenolpyruvate/pyruvate domain"/>
    <property type="match status" value="1"/>
</dbReference>
<proteinExistence type="predicted"/>
<evidence type="ECO:0000313" key="1">
    <source>
        <dbReference type="EMBL" id="PXY20736.1"/>
    </source>
</evidence>
<dbReference type="EMBL" id="MASW01000006">
    <property type="protein sequence ID" value="PXY20736.1"/>
    <property type="molecule type" value="Genomic_DNA"/>
</dbReference>
<sequence>MTAPTPLRDLHVPGRPLVLPNVWDADTARLVEAAGFGAVATSSVAVARSLGYGDGEQAPRQEMFAAAARIARAVSVPVTVDAESGYGLAPAEVAGRLLEAGAAGCNLEDTDHATGTLRPAEEQAERLAAVRAAAGGALVLNARIDVFLAAQDPRAVLADALDRARRYLEAGADCVYPIHLTDPAVIAEFTEAVRPAAVNVTYLPGMPGPAALAELGVARISLGGGLWQAARTWLKEHLAALARGTPPY</sequence>
<dbReference type="CDD" id="cd00377">
    <property type="entry name" value="ICL_PEPM"/>
    <property type="match status" value="1"/>
</dbReference>
<dbReference type="InterPro" id="IPR040442">
    <property type="entry name" value="Pyrv_kinase-like_dom_sf"/>
</dbReference>
<dbReference type="PANTHER" id="PTHR42905">
    <property type="entry name" value="PHOSPHOENOLPYRUVATE CARBOXYLASE"/>
    <property type="match status" value="1"/>
</dbReference>
<keyword evidence="2" id="KW-1185">Reference proteome</keyword>
<organism evidence="1 2">
    <name type="scientific">Prauserella muralis</name>
    <dbReference type="NCBI Taxonomy" id="588067"/>
    <lineage>
        <taxon>Bacteria</taxon>
        <taxon>Bacillati</taxon>
        <taxon>Actinomycetota</taxon>
        <taxon>Actinomycetes</taxon>
        <taxon>Pseudonocardiales</taxon>
        <taxon>Pseudonocardiaceae</taxon>
        <taxon>Prauserella</taxon>
    </lineage>
</organism>
<dbReference type="GO" id="GO:0003824">
    <property type="term" value="F:catalytic activity"/>
    <property type="evidence" value="ECO:0007669"/>
    <property type="project" value="InterPro"/>
</dbReference>
<dbReference type="OrthoDB" id="9780430at2"/>
<dbReference type="RefSeq" id="WP_112283757.1">
    <property type="nucleotide sequence ID" value="NZ_MASW01000006.1"/>
</dbReference>
<dbReference type="PANTHER" id="PTHR42905:SF16">
    <property type="entry name" value="CARBOXYPHOSPHONOENOLPYRUVATE PHOSPHONOMUTASE-LIKE PROTEIN (AFU_ORTHOLOGUE AFUA_5G07230)"/>
    <property type="match status" value="1"/>
</dbReference>
<dbReference type="Proteomes" id="UP000249915">
    <property type="component" value="Unassembled WGS sequence"/>
</dbReference>
<dbReference type="InterPro" id="IPR039556">
    <property type="entry name" value="ICL/PEPM"/>
</dbReference>
<gene>
    <name evidence="1" type="ORF">BAY60_24725</name>
</gene>
<reference evidence="1 2" key="1">
    <citation type="submission" date="2016-07" db="EMBL/GenBank/DDBJ databases">
        <title>Draft genome sequence of Prauserella muralis DSM 45305, isolated from a mould-covered wall in an indoor environment.</title>
        <authorList>
            <person name="Ruckert C."/>
            <person name="Albersmeier A."/>
            <person name="Jiang C.-L."/>
            <person name="Jiang Y."/>
            <person name="Kalinowski J."/>
            <person name="Schneider O."/>
            <person name="Winkler A."/>
            <person name="Zotchev S.B."/>
        </authorList>
    </citation>
    <scope>NUCLEOTIDE SEQUENCE [LARGE SCALE GENOMIC DNA]</scope>
    <source>
        <strain evidence="1 2">DSM 45305</strain>
    </source>
</reference>
<name>A0A2V4ANN6_9PSEU</name>
<evidence type="ECO:0000313" key="2">
    <source>
        <dbReference type="Proteomes" id="UP000249915"/>
    </source>
</evidence>